<gene>
    <name evidence="7" type="ORF">C7450_11287</name>
</gene>
<dbReference type="GO" id="GO:1904680">
    <property type="term" value="F:peptide transmembrane transporter activity"/>
    <property type="evidence" value="ECO:0007669"/>
    <property type="project" value="TreeGrafter"/>
</dbReference>
<dbReference type="PANTHER" id="PTHR30290">
    <property type="entry name" value="PERIPLASMIC BINDING COMPONENT OF ABC TRANSPORTER"/>
    <property type="match status" value="1"/>
</dbReference>
<keyword evidence="8" id="KW-1185">Reference proteome</keyword>
<evidence type="ECO:0000256" key="4">
    <source>
        <dbReference type="ARBA" id="ARBA00022729"/>
    </source>
</evidence>
<sequence length="525" mass="57094">MKKMGVNIALRAAAFAVLASLPAAGWAADLKIGFSAPATTLDPQFHNASQNIAVSRNMFDTLVQMDPDSRIIPALAESWRVVDDTTWEFKLRPAKFSDGSPVTAEDVVWSINRPATIPNSPSSFGIYTRPIVEKKIIDDRTVQLKTAAPYPLLLADLTNVFIVSKKATEGLTSDKFLTGQGVVGSGPYKFKSYTPDDRVIMTANETYWGGKPAWDNVEIRFLPNDSARLSALLSGEVDVIENIPTPDLEAVKNNKNLVVAEKMSHRLIFLFLDSGRDETPGVTAADGSPLKANPFKDLRVRKAVNLAIDREAIASRLMQGLAFPTNNIVTETMQGYVPAIKPAYDPEQAKKLLAEAGYDKGFRLVLASPNNRLINDAKVAQALAQMLTRVGIRTSVDAVPFAVINTRGNKGEFSSVMMGWGAQTAEASSPIRAMIACTNKEKGWGPVNWGNYCNPNLDAVTAKALNTIDDAARSKLLQEATQIVHDDVAIVPLYFQANTWAAKPGITITPRMDERTSALMFAPAK</sequence>
<comment type="subcellular location">
    <subcellularLocation>
        <location evidence="1">Periplasm</location>
    </subcellularLocation>
</comment>
<dbReference type="Gene3D" id="3.10.105.10">
    <property type="entry name" value="Dipeptide-binding Protein, Domain 3"/>
    <property type="match status" value="1"/>
</dbReference>
<dbReference type="PANTHER" id="PTHR30290:SF9">
    <property type="entry name" value="OLIGOPEPTIDE-BINDING PROTEIN APPA"/>
    <property type="match status" value="1"/>
</dbReference>
<evidence type="ECO:0000256" key="1">
    <source>
        <dbReference type="ARBA" id="ARBA00004418"/>
    </source>
</evidence>
<evidence type="ECO:0000259" key="6">
    <source>
        <dbReference type="Pfam" id="PF00496"/>
    </source>
</evidence>
<dbReference type="GO" id="GO:0030288">
    <property type="term" value="C:outer membrane-bounded periplasmic space"/>
    <property type="evidence" value="ECO:0007669"/>
    <property type="project" value="UniProtKB-ARBA"/>
</dbReference>
<dbReference type="AlphaFoldDB" id="A0A2V3TWL6"/>
<feature type="signal peptide" evidence="5">
    <location>
        <begin position="1"/>
        <end position="27"/>
    </location>
</feature>
<dbReference type="InterPro" id="IPR030678">
    <property type="entry name" value="Peptide/Ni-bd"/>
</dbReference>
<protein>
    <submittedName>
        <fullName evidence="7">Peptide/nickel transport system substrate-binding protein</fullName>
    </submittedName>
</protein>
<comment type="caution">
    <text evidence="7">The sequence shown here is derived from an EMBL/GenBank/DDBJ whole genome shotgun (WGS) entry which is preliminary data.</text>
</comment>
<dbReference type="InterPro" id="IPR039424">
    <property type="entry name" value="SBP_5"/>
</dbReference>
<dbReference type="GO" id="GO:0043190">
    <property type="term" value="C:ATP-binding cassette (ABC) transporter complex"/>
    <property type="evidence" value="ECO:0007669"/>
    <property type="project" value="InterPro"/>
</dbReference>
<dbReference type="GO" id="GO:0015833">
    <property type="term" value="P:peptide transport"/>
    <property type="evidence" value="ECO:0007669"/>
    <property type="project" value="TreeGrafter"/>
</dbReference>
<name>A0A2V3TWL6_9HYPH</name>
<dbReference type="RefSeq" id="WP_210206534.1">
    <property type="nucleotide sequence ID" value="NZ_JAHBRY010000002.1"/>
</dbReference>
<evidence type="ECO:0000256" key="3">
    <source>
        <dbReference type="ARBA" id="ARBA00022448"/>
    </source>
</evidence>
<feature type="domain" description="Solute-binding protein family 5" evidence="6">
    <location>
        <begin position="71"/>
        <end position="440"/>
    </location>
</feature>
<dbReference type="InterPro" id="IPR000914">
    <property type="entry name" value="SBP_5_dom"/>
</dbReference>
<comment type="similarity">
    <text evidence="2">Belongs to the bacterial solute-binding protein 5 family.</text>
</comment>
<evidence type="ECO:0000313" key="7">
    <source>
        <dbReference type="EMBL" id="PXW54058.1"/>
    </source>
</evidence>
<reference evidence="7 8" key="1">
    <citation type="submission" date="2018-05" db="EMBL/GenBank/DDBJ databases">
        <title>Genomic Encyclopedia of Type Strains, Phase IV (KMG-IV): sequencing the most valuable type-strain genomes for metagenomic binning, comparative biology and taxonomic classification.</title>
        <authorList>
            <person name="Goeker M."/>
        </authorList>
    </citation>
    <scope>NUCLEOTIDE SEQUENCE [LARGE SCALE GENOMIC DNA]</scope>
    <source>
        <strain evidence="7 8">DSM 6462</strain>
    </source>
</reference>
<dbReference type="Pfam" id="PF00496">
    <property type="entry name" value="SBP_bac_5"/>
    <property type="match status" value="1"/>
</dbReference>
<dbReference type="Proteomes" id="UP000248021">
    <property type="component" value="Unassembled WGS sequence"/>
</dbReference>
<dbReference type="Gene3D" id="3.90.76.10">
    <property type="entry name" value="Dipeptide-binding Protein, Domain 1"/>
    <property type="match status" value="1"/>
</dbReference>
<dbReference type="CDD" id="cd08498">
    <property type="entry name" value="PBP2_NikA_DppA_OppA_like_2"/>
    <property type="match status" value="1"/>
</dbReference>
<organism evidence="7 8">
    <name type="scientific">Chelatococcus asaccharovorans</name>
    <dbReference type="NCBI Taxonomy" id="28210"/>
    <lineage>
        <taxon>Bacteria</taxon>
        <taxon>Pseudomonadati</taxon>
        <taxon>Pseudomonadota</taxon>
        <taxon>Alphaproteobacteria</taxon>
        <taxon>Hyphomicrobiales</taxon>
        <taxon>Chelatococcaceae</taxon>
        <taxon>Chelatococcus</taxon>
    </lineage>
</organism>
<dbReference type="Gene3D" id="3.40.190.10">
    <property type="entry name" value="Periplasmic binding protein-like II"/>
    <property type="match status" value="1"/>
</dbReference>
<keyword evidence="4 5" id="KW-0732">Signal</keyword>
<evidence type="ECO:0000256" key="2">
    <source>
        <dbReference type="ARBA" id="ARBA00005695"/>
    </source>
</evidence>
<evidence type="ECO:0000256" key="5">
    <source>
        <dbReference type="SAM" id="SignalP"/>
    </source>
</evidence>
<feature type="chain" id="PRO_5016054516" evidence="5">
    <location>
        <begin position="28"/>
        <end position="525"/>
    </location>
</feature>
<proteinExistence type="inferred from homology"/>
<accession>A0A2V3TWL6</accession>
<dbReference type="SUPFAM" id="SSF53850">
    <property type="entry name" value="Periplasmic binding protein-like II"/>
    <property type="match status" value="1"/>
</dbReference>
<dbReference type="PIRSF" id="PIRSF002741">
    <property type="entry name" value="MppA"/>
    <property type="match status" value="1"/>
</dbReference>
<keyword evidence="3" id="KW-0813">Transport</keyword>
<evidence type="ECO:0000313" key="8">
    <source>
        <dbReference type="Proteomes" id="UP000248021"/>
    </source>
</evidence>
<dbReference type="EMBL" id="QJJK01000012">
    <property type="protein sequence ID" value="PXW54058.1"/>
    <property type="molecule type" value="Genomic_DNA"/>
</dbReference>